<proteinExistence type="predicted"/>
<keyword evidence="2" id="KW-1185">Reference proteome</keyword>
<protein>
    <submittedName>
        <fullName evidence="1">Uncharacterized protein</fullName>
    </submittedName>
</protein>
<evidence type="ECO:0000313" key="2">
    <source>
        <dbReference type="Proteomes" id="UP000188637"/>
    </source>
</evidence>
<evidence type="ECO:0000313" key="1">
    <source>
        <dbReference type="EMBL" id="ONI40073.1"/>
    </source>
</evidence>
<organism evidence="1 2">
    <name type="scientific">Candidatus Epulonipiscium fishelsonii</name>
    <dbReference type="NCBI Taxonomy" id="77094"/>
    <lineage>
        <taxon>Bacteria</taxon>
        <taxon>Bacillati</taxon>
        <taxon>Bacillota</taxon>
        <taxon>Clostridia</taxon>
        <taxon>Lachnospirales</taxon>
        <taxon>Lachnospiraceae</taxon>
        <taxon>Candidatus Epulonipiscium</taxon>
    </lineage>
</organism>
<gene>
    <name evidence="1" type="ORF">AN640_01480</name>
</gene>
<accession>A0ACC8XBT2</accession>
<dbReference type="EMBL" id="LJHD01000246">
    <property type="protein sequence ID" value="ONI40073.1"/>
    <property type="molecule type" value="Genomic_DNA"/>
</dbReference>
<sequence>MIFVTFEDEDKEVACDVIGVFEVEKKDYIAIVPQDEEFADEVLIYRYSETDESMELTEIETDEEFEKVENVFEALFFEAE</sequence>
<name>A0ACC8XBT2_9FIRM</name>
<comment type="caution">
    <text evidence="1">The sequence shown here is derived from an EMBL/GenBank/DDBJ whole genome shotgun (WGS) entry which is preliminary data.</text>
</comment>
<dbReference type="Proteomes" id="UP000188637">
    <property type="component" value="Unassembled WGS sequence"/>
</dbReference>
<reference evidence="1" key="1">
    <citation type="submission" date="2016-08" db="EMBL/GenBank/DDBJ databases">
        <authorList>
            <person name="Ngugi D.K."/>
            <person name="Miyake S."/>
            <person name="Stingl U."/>
        </authorList>
    </citation>
    <scope>NUCLEOTIDE SEQUENCE</scope>
    <source>
        <strain evidence="1">SCG-D08WGA-EpuloA1</strain>
    </source>
</reference>